<dbReference type="HOGENOM" id="CLU_3290975_0_0_4"/>
<dbReference type="EMBL" id="AFHS01000009">
    <property type="protein sequence ID" value="EGK11568.1"/>
    <property type="molecule type" value="Genomic_DNA"/>
</dbReference>
<gene>
    <name evidence="1" type="ORF">HMPREF0476_0251</name>
</gene>
<sequence>MQAACKWKTLILTKIVQKGGKSRIMGNIFRAGCFKMGSGT</sequence>
<proteinExistence type="predicted"/>
<reference evidence="1 2" key="1">
    <citation type="submission" date="2011-04" db="EMBL/GenBank/DDBJ databases">
        <authorList>
            <person name="Muzny D."/>
            <person name="Qin X."/>
            <person name="Deng J."/>
            <person name="Jiang H."/>
            <person name="Liu Y."/>
            <person name="Qu J."/>
            <person name="Song X.-Z."/>
            <person name="Zhang L."/>
            <person name="Thornton R."/>
            <person name="Coyle M."/>
            <person name="Francisco L."/>
            <person name="Jackson L."/>
            <person name="Javaid M."/>
            <person name="Korchina V."/>
            <person name="Kovar C."/>
            <person name="Mata R."/>
            <person name="Mathew T."/>
            <person name="Ngo R."/>
            <person name="Nguyen L."/>
            <person name="Nguyen N."/>
            <person name="Okwuonu G."/>
            <person name="Ongeri F."/>
            <person name="Pham C."/>
            <person name="Simmons D."/>
            <person name="Wilczek-Boney K."/>
            <person name="Hale W."/>
            <person name="Jakkamsetti A."/>
            <person name="Pham P."/>
            <person name="Ruth R."/>
            <person name="San Lucas F."/>
            <person name="Warren J."/>
            <person name="Zhang J."/>
            <person name="Zhao Z."/>
            <person name="Zhou C."/>
            <person name="Zhu D."/>
            <person name="Lee S."/>
            <person name="Bess C."/>
            <person name="Blankenburg K."/>
            <person name="Forbes L."/>
            <person name="Fu Q."/>
            <person name="Gubbala S."/>
            <person name="Hirani K."/>
            <person name="Jayaseelan J.C."/>
            <person name="Lara F."/>
            <person name="Munidasa M."/>
            <person name="Palculict T."/>
            <person name="Patil S."/>
            <person name="Pu L.-L."/>
            <person name="Saada N."/>
            <person name="Tang L."/>
            <person name="Weissenberger G."/>
            <person name="Zhu Y."/>
            <person name="Hemphill L."/>
            <person name="Shang Y."/>
            <person name="Youmans B."/>
            <person name="Ayvaz T."/>
            <person name="Ross M."/>
            <person name="Santibanez J."/>
            <person name="Aqrawi P."/>
            <person name="Gross S."/>
            <person name="Joshi V."/>
            <person name="Fowler G."/>
            <person name="Nazareth L."/>
            <person name="Reid J."/>
            <person name="Worley K."/>
            <person name="Petrosino J."/>
            <person name="Highlander S."/>
            <person name="Gibbs R."/>
        </authorList>
    </citation>
    <scope>NUCLEOTIDE SEQUENCE [LARGE SCALE GENOMIC DNA]</scope>
    <source>
        <strain evidence="1 2">ATCC 23330</strain>
    </source>
</reference>
<accession>F5S4W8</accession>
<organism evidence="1 2">
    <name type="scientific">Kingella kingae ATCC 23330</name>
    <dbReference type="NCBI Taxonomy" id="887327"/>
    <lineage>
        <taxon>Bacteria</taxon>
        <taxon>Pseudomonadati</taxon>
        <taxon>Pseudomonadota</taxon>
        <taxon>Betaproteobacteria</taxon>
        <taxon>Neisseriales</taxon>
        <taxon>Neisseriaceae</taxon>
        <taxon>Kingella</taxon>
    </lineage>
</organism>
<comment type="caution">
    <text evidence="1">The sequence shown here is derived from an EMBL/GenBank/DDBJ whole genome shotgun (WGS) entry which is preliminary data.</text>
</comment>
<evidence type="ECO:0000313" key="2">
    <source>
        <dbReference type="Proteomes" id="UP000004207"/>
    </source>
</evidence>
<dbReference type="Proteomes" id="UP000004207">
    <property type="component" value="Unassembled WGS sequence"/>
</dbReference>
<keyword evidence="2" id="KW-1185">Reference proteome</keyword>
<name>F5S4W8_KINKI</name>
<evidence type="ECO:0000313" key="1">
    <source>
        <dbReference type="EMBL" id="EGK11568.1"/>
    </source>
</evidence>
<dbReference type="AlphaFoldDB" id="F5S4W8"/>
<protein>
    <submittedName>
        <fullName evidence="1">Uncharacterized protein</fullName>
    </submittedName>
</protein>